<reference evidence="1 2" key="1">
    <citation type="submission" date="2024-01" db="EMBL/GenBank/DDBJ databases">
        <title>The genomes of 5 underutilized Papilionoideae crops provide insights into root nodulation and disease resistanc.</title>
        <authorList>
            <person name="Jiang F."/>
        </authorList>
    </citation>
    <scope>NUCLEOTIDE SEQUENCE [LARGE SCALE GENOMIC DNA]</scope>
    <source>
        <strain evidence="1">DUOXIRENSHENG_FW03</strain>
        <tissue evidence="1">Leaves</tissue>
    </source>
</reference>
<proteinExistence type="predicted"/>
<evidence type="ECO:0000313" key="2">
    <source>
        <dbReference type="Proteomes" id="UP001386955"/>
    </source>
</evidence>
<dbReference type="EMBL" id="JAYMYS010000004">
    <property type="protein sequence ID" value="KAK7396875.1"/>
    <property type="molecule type" value="Genomic_DNA"/>
</dbReference>
<gene>
    <name evidence="1" type="ORF">VNO78_18037</name>
</gene>
<keyword evidence="2" id="KW-1185">Reference proteome</keyword>
<protein>
    <submittedName>
        <fullName evidence="1">Uncharacterized protein</fullName>
    </submittedName>
</protein>
<accession>A0AAN9SIL5</accession>
<name>A0AAN9SIL5_PSOTE</name>
<evidence type="ECO:0000313" key="1">
    <source>
        <dbReference type="EMBL" id="KAK7396875.1"/>
    </source>
</evidence>
<dbReference type="Proteomes" id="UP001386955">
    <property type="component" value="Unassembled WGS sequence"/>
</dbReference>
<organism evidence="1 2">
    <name type="scientific">Psophocarpus tetragonolobus</name>
    <name type="common">Winged bean</name>
    <name type="synonym">Dolichos tetragonolobus</name>
    <dbReference type="NCBI Taxonomy" id="3891"/>
    <lineage>
        <taxon>Eukaryota</taxon>
        <taxon>Viridiplantae</taxon>
        <taxon>Streptophyta</taxon>
        <taxon>Embryophyta</taxon>
        <taxon>Tracheophyta</taxon>
        <taxon>Spermatophyta</taxon>
        <taxon>Magnoliopsida</taxon>
        <taxon>eudicotyledons</taxon>
        <taxon>Gunneridae</taxon>
        <taxon>Pentapetalae</taxon>
        <taxon>rosids</taxon>
        <taxon>fabids</taxon>
        <taxon>Fabales</taxon>
        <taxon>Fabaceae</taxon>
        <taxon>Papilionoideae</taxon>
        <taxon>50 kb inversion clade</taxon>
        <taxon>NPAAA clade</taxon>
        <taxon>indigoferoid/millettioid clade</taxon>
        <taxon>Phaseoleae</taxon>
        <taxon>Psophocarpus</taxon>
    </lineage>
</organism>
<sequence length="67" mass="8011">MNVLLYFIKQKDRFSKRINRICSSETIYLQFLHLPLPSLSLFSTLHLPSPPLLNDLFCLFHNCWSWL</sequence>
<dbReference type="AlphaFoldDB" id="A0AAN9SIL5"/>
<comment type="caution">
    <text evidence="1">The sequence shown here is derived from an EMBL/GenBank/DDBJ whole genome shotgun (WGS) entry which is preliminary data.</text>
</comment>